<gene>
    <name evidence="7" type="ORF">LACFE_CDS1297</name>
</gene>
<dbReference type="Gene3D" id="3.40.30.80">
    <property type="match status" value="1"/>
</dbReference>
<dbReference type="PATRIC" id="fig|1613.112.peg.1358"/>
<dbReference type="PRINTS" id="PR00368">
    <property type="entry name" value="FADPNR"/>
</dbReference>
<dbReference type="EMBL" id="CP017151">
    <property type="protein sequence ID" value="AOR74748.1"/>
    <property type="molecule type" value="Genomic_DNA"/>
</dbReference>
<proteinExistence type="predicted"/>
<evidence type="ECO:0000259" key="6">
    <source>
        <dbReference type="Pfam" id="PF13192"/>
    </source>
</evidence>
<evidence type="ECO:0000259" key="5">
    <source>
        <dbReference type="Pfam" id="PF07992"/>
    </source>
</evidence>
<dbReference type="Pfam" id="PF13192">
    <property type="entry name" value="Thioredoxin_3"/>
    <property type="match status" value="1"/>
</dbReference>
<dbReference type="CDD" id="cd02974">
    <property type="entry name" value="AhpF_NTD_N"/>
    <property type="match status" value="1"/>
</dbReference>
<dbReference type="PANTHER" id="PTHR48105">
    <property type="entry name" value="THIOREDOXIN REDUCTASE 1-RELATED-RELATED"/>
    <property type="match status" value="1"/>
</dbReference>
<dbReference type="InterPro" id="IPR050097">
    <property type="entry name" value="Ferredoxin-NADP_redctase_2"/>
</dbReference>
<accession>A0A1D7ZY05</accession>
<comment type="subunit">
    <text evidence="2">Homodimer.</text>
</comment>
<dbReference type="Gene3D" id="3.50.50.60">
    <property type="entry name" value="FAD/NAD(P)-binding domain"/>
    <property type="match status" value="2"/>
</dbReference>
<dbReference type="SUPFAM" id="SSF51905">
    <property type="entry name" value="FAD/NAD(P)-binding domain"/>
    <property type="match status" value="1"/>
</dbReference>
<reference evidence="7 8" key="1">
    <citation type="submission" date="2016-09" db="EMBL/GenBank/DDBJ databases">
        <title>Genome Sequence of the Lactobacillus fermentum strain NCC2970 (CNCM I-5068).</title>
        <authorList>
            <person name="Barretto C."/>
            <person name="Ngom-Bru C."/>
            <person name="Genevaz A."/>
            <person name="Fournier C."/>
            <person name="Moine D."/>
            <person name="Kassam M."/>
            <person name="Iltis A."/>
            <person name="Sagory-Zalkind P."/>
            <person name="Faucherand G."/>
            <person name="Descombes P."/>
            <person name="Duboux S."/>
        </authorList>
    </citation>
    <scope>NUCLEOTIDE SEQUENCE [LARGE SCALE GENOMIC DNA]</scope>
    <source>
        <strain evidence="7 8">NCC2970</strain>
    </source>
</reference>
<evidence type="ECO:0000313" key="7">
    <source>
        <dbReference type="EMBL" id="AOR74748.1"/>
    </source>
</evidence>
<evidence type="ECO:0000256" key="2">
    <source>
        <dbReference type="ARBA" id="ARBA00011738"/>
    </source>
</evidence>
<dbReference type="InterPro" id="IPR044142">
    <property type="entry name" value="AhpF_NTD_N"/>
</dbReference>
<protein>
    <submittedName>
        <fullName evidence="7">Alkyl hydroperoxide reductase F subunit</fullName>
    </submittedName>
</protein>
<dbReference type="InterPro" id="IPR036249">
    <property type="entry name" value="Thioredoxin-like_sf"/>
</dbReference>
<evidence type="ECO:0000256" key="4">
    <source>
        <dbReference type="ARBA" id="ARBA00023002"/>
    </source>
</evidence>
<dbReference type="SUPFAM" id="SSF52833">
    <property type="entry name" value="Thioredoxin-like"/>
    <property type="match status" value="2"/>
</dbReference>
<keyword evidence="4" id="KW-0560">Oxidoreductase</keyword>
<dbReference type="Pfam" id="PF07992">
    <property type="entry name" value="Pyr_redox_2"/>
    <property type="match status" value="1"/>
</dbReference>
<dbReference type="AlphaFoldDB" id="A0A1D7ZY05"/>
<feature type="domain" description="Thioredoxin-like fold" evidence="6">
    <location>
        <begin position="475"/>
        <end position="547"/>
    </location>
</feature>
<dbReference type="Proteomes" id="UP000094714">
    <property type="component" value="Chromosome"/>
</dbReference>
<name>A0A1D7ZY05_LIMFE</name>
<comment type="cofactor">
    <cofactor evidence="1">
        <name>FAD</name>
        <dbReference type="ChEBI" id="CHEBI:57692"/>
    </cofactor>
</comment>
<evidence type="ECO:0000256" key="3">
    <source>
        <dbReference type="ARBA" id="ARBA00022630"/>
    </source>
</evidence>
<dbReference type="PRINTS" id="PR00469">
    <property type="entry name" value="PNDRDTASEII"/>
</dbReference>
<evidence type="ECO:0000313" key="8">
    <source>
        <dbReference type="Proteomes" id="UP000094714"/>
    </source>
</evidence>
<dbReference type="InterPro" id="IPR023753">
    <property type="entry name" value="FAD/NAD-binding_dom"/>
</dbReference>
<dbReference type="GO" id="GO:0016491">
    <property type="term" value="F:oxidoreductase activity"/>
    <property type="evidence" value="ECO:0007669"/>
    <property type="project" value="UniProtKB-KW"/>
</dbReference>
<dbReference type="InterPro" id="IPR044141">
    <property type="entry name" value="AhpF_NTD_C"/>
</dbReference>
<keyword evidence="3" id="KW-0285">Flavoprotein</keyword>
<sequence>MIPMDQEHIYDLIIIGAGPAGLSAGIYAGRATLDTLILEADTVGGQVTTTSIVYNYPAAPAIDGTKLANQMQKQAADFGVTIKRDGVQEVQLDGEIKVITTKSGHQYQARSVVVATGAHPRKVGFKGEDEFRGRGVAYCSTCDGELFSGLQVFVVGGGYAAAEEADYLTRYAKHVTVLVRGDHFSCPPLTASRALDNPKVSVEYNTEIKEVSGDTYLTAMTLVNNQTGQEQTYQVEEGDKTFGVFVYVGTEPETDLFKGQLDLDSHGYILADEQCATNIAGVYAAGDVLAKELRQIITAASDGALAATNAEAYVTAEKKRLGIPVHVTPAKPAAKTVGQTSQVADQPASQHTGDWFTPDLVEQLKAIFGRLTKDVTLQVLGDDSPLSQELTSFVDELAKLDSHLQVATAPVPADLDLAPQLRLLVDGLDTGLHFAGVPTGHEINSLILGIYNVAGPGQEIAPELVERIKALPATEIEIGVSLTCHFCPDVVAACQRMASLNPQVTATMIDLQHFPQLREERQIMSVPATMIDGGPVIFGSQTLEELVQAAEQATVKS</sequence>
<dbReference type="InterPro" id="IPR012336">
    <property type="entry name" value="Thioredoxin-like_fold"/>
</dbReference>
<organism evidence="7 8">
    <name type="scientific">Limosilactobacillus fermentum</name>
    <name type="common">Lactobacillus fermentum</name>
    <dbReference type="NCBI Taxonomy" id="1613"/>
    <lineage>
        <taxon>Bacteria</taxon>
        <taxon>Bacillati</taxon>
        <taxon>Bacillota</taxon>
        <taxon>Bacilli</taxon>
        <taxon>Lactobacillales</taxon>
        <taxon>Lactobacillaceae</taxon>
        <taxon>Limosilactobacillus</taxon>
    </lineage>
</organism>
<dbReference type="CDD" id="cd03026">
    <property type="entry name" value="AhpF_NTD_C"/>
    <property type="match status" value="1"/>
</dbReference>
<feature type="domain" description="FAD/NAD(P)-binding" evidence="5">
    <location>
        <begin position="10"/>
        <end position="303"/>
    </location>
</feature>
<dbReference type="InterPro" id="IPR036188">
    <property type="entry name" value="FAD/NAD-bd_sf"/>
</dbReference>
<evidence type="ECO:0000256" key="1">
    <source>
        <dbReference type="ARBA" id="ARBA00001974"/>
    </source>
</evidence>